<reference evidence="2 3" key="1">
    <citation type="submission" date="2024-09" db="EMBL/GenBank/DDBJ databases">
        <authorList>
            <person name="Sun Q."/>
            <person name="Mori K."/>
        </authorList>
    </citation>
    <scope>NUCLEOTIDE SEQUENCE [LARGE SCALE GENOMIC DNA]</scope>
    <source>
        <strain evidence="2 3">JCM 11683</strain>
    </source>
</reference>
<protein>
    <submittedName>
        <fullName evidence="2">MptD family putative ECF transporter S component</fullName>
    </submittedName>
</protein>
<feature type="transmembrane region" description="Helical" evidence="1">
    <location>
        <begin position="155"/>
        <end position="179"/>
    </location>
</feature>
<keyword evidence="1" id="KW-1133">Transmembrane helix</keyword>
<keyword evidence="1" id="KW-0472">Membrane</keyword>
<dbReference type="NCBIfam" id="TIGR02185">
    <property type="entry name" value="Trep_Strep"/>
    <property type="match status" value="1"/>
</dbReference>
<accession>A0ABV5WYY9</accession>
<keyword evidence="1" id="KW-0812">Transmembrane</keyword>
<feature type="transmembrane region" description="Helical" evidence="1">
    <location>
        <begin position="34"/>
        <end position="55"/>
    </location>
</feature>
<name>A0ABV5WYY9_9MICO</name>
<organism evidence="2 3">
    <name type="scientific">Brevibacterium otitidis</name>
    <dbReference type="NCBI Taxonomy" id="53364"/>
    <lineage>
        <taxon>Bacteria</taxon>
        <taxon>Bacillati</taxon>
        <taxon>Actinomycetota</taxon>
        <taxon>Actinomycetes</taxon>
        <taxon>Micrococcales</taxon>
        <taxon>Brevibacteriaceae</taxon>
        <taxon>Brevibacterium</taxon>
    </lineage>
</organism>
<dbReference type="Pfam" id="PF09605">
    <property type="entry name" value="Trep_Strep"/>
    <property type="match status" value="1"/>
</dbReference>
<evidence type="ECO:0000313" key="2">
    <source>
        <dbReference type="EMBL" id="MFB9775363.1"/>
    </source>
</evidence>
<keyword evidence="3" id="KW-1185">Reference proteome</keyword>
<sequence>MSFHPRDLISVGIFAALLLVSSFGIGMLGVFSPAAMFVSLPLMAIANGLIFAVFLARVHGPGLISILVMVLGLLMFISGHSALTLASSVVVAVICEAIMYATKYSSTAGVIVSAGVFSQFNDGALLPIVWNSQSYFDEISAQMGPEYAAGMRELFSAPMVAALAGLMFVCALLGGWLGVRMTRKHFRRAGVVA</sequence>
<dbReference type="EMBL" id="JBHMAU010000025">
    <property type="protein sequence ID" value="MFB9775363.1"/>
    <property type="molecule type" value="Genomic_DNA"/>
</dbReference>
<dbReference type="InterPro" id="IPR011733">
    <property type="entry name" value="CHP02185_IM"/>
</dbReference>
<gene>
    <name evidence="2" type="ORF">ACFFN1_02890</name>
</gene>
<dbReference type="RefSeq" id="WP_376838428.1">
    <property type="nucleotide sequence ID" value="NZ_JBHMAU010000025.1"/>
</dbReference>
<feature type="transmembrane region" description="Helical" evidence="1">
    <location>
        <begin position="62"/>
        <end position="79"/>
    </location>
</feature>
<evidence type="ECO:0000313" key="3">
    <source>
        <dbReference type="Proteomes" id="UP001589707"/>
    </source>
</evidence>
<comment type="caution">
    <text evidence="2">The sequence shown here is derived from an EMBL/GenBank/DDBJ whole genome shotgun (WGS) entry which is preliminary data.</text>
</comment>
<evidence type="ECO:0000256" key="1">
    <source>
        <dbReference type="SAM" id="Phobius"/>
    </source>
</evidence>
<dbReference type="Proteomes" id="UP001589707">
    <property type="component" value="Unassembled WGS sequence"/>
</dbReference>
<proteinExistence type="predicted"/>